<proteinExistence type="predicted"/>
<gene>
    <name evidence="2" type="ORF">LCGC14_1264260</name>
</gene>
<protein>
    <recommendedName>
        <fullName evidence="1">Saccharopine dehydrogenase-like C-terminal domain-containing protein</fullName>
    </recommendedName>
</protein>
<organism evidence="2">
    <name type="scientific">marine sediment metagenome</name>
    <dbReference type="NCBI Taxonomy" id="412755"/>
    <lineage>
        <taxon>unclassified sequences</taxon>
        <taxon>metagenomes</taxon>
        <taxon>ecological metagenomes</taxon>
    </lineage>
</organism>
<feature type="non-terminal residue" evidence="2">
    <location>
        <position position="1"/>
    </location>
</feature>
<dbReference type="InterPro" id="IPR032095">
    <property type="entry name" value="Sacchrp_dh-like_C"/>
</dbReference>
<sequence>VEYNVDCTAKTHTRWGCSSGDVCTAVPQSICTQMQVRGEIKEPGVWAPEQVIDPEYFFKELAKREMTFQVTKKEDIA</sequence>
<feature type="domain" description="Saccharopine dehydrogenase-like C-terminal" evidence="1">
    <location>
        <begin position="16"/>
        <end position="64"/>
    </location>
</feature>
<accession>A0A0F9NGP9</accession>
<name>A0A0F9NGP9_9ZZZZ</name>
<dbReference type="Pfam" id="PF16653">
    <property type="entry name" value="Sacchrp_dh_C"/>
    <property type="match status" value="1"/>
</dbReference>
<comment type="caution">
    <text evidence="2">The sequence shown here is derived from an EMBL/GenBank/DDBJ whole genome shotgun (WGS) entry which is preliminary data.</text>
</comment>
<reference evidence="2" key="1">
    <citation type="journal article" date="2015" name="Nature">
        <title>Complex archaea that bridge the gap between prokaryotes and eukaryotes.</title>
        <authorList>
            <person name="Spang A."/>
            <person name="Saw J.H."/>
            <person name="Jorgensen S.L."/>
            <person name="Zaremba-Niedzwiedzka K."/>
            <person name="Martijn J."/>
            <person name="Lind A.E."/>
            <person name="van Eijk R."/>
            <person name="Schleper C."/>
            <person name="Guy L."/>
            <person name="Ettema T.J."/>
        </authorList>
    </citation>
    <scope>NUCLEOTIDE SEQUENCE</scope>
</reference>
<evidence type="ECO:0000313" key="2">
    <source>
        <dbReference type="EMBL" id="KKM87895.1"/>
    </source>
</evidence>
<dbReference type="Gene3D" id="3.40.50.720">
    <property type="entry name" value="NAD(P)-binding Rossmann-like Domain"/>
    <property type="match status" value="1"/>
</dbReference>
<dbReference type="EMBL" id="LAZR01007037">
    <property type="protein sequence ID" value="KKM87895.1"/>
    <property type="molecule type" value="Genomic_DNA"/>
</dbReference>
<dbReference type="AlphaFoldDB" id="A0A0F9NGP9"/>
<evidence type="ECO:0000259" key="1">
    <source>
        <dbReference type="Pfam" id="PF16653"/>
    </source>
</evidence>